<accession>A0A4U5MJT5</accession>
<comment type="caution">
    <text evidence="2">The sequence shown here is derived from an EMBL/GenBank/DDBJ whole genome shotgun (WGS) entry which is preliminary data.</text>
</comment>
<protein>
    <recommendedName>
        <fullName evidence="4">Prolyl 4-hydroxylase alpha-subunit N-terminal domain-containing protein</fullName>
    </recommendedName>
</protein>
<feature type="chain" id="PRO_5020706619" description="Prolyl 4-hydroxylase alpha-subunit N-terminal domain-containing protein" evidence="1">
    <location>
        <begin position="21"/>
        <end position="202"/>
    </location>
</feature>
<name>A0A4U5MJT5_STECR</name>
<dbReference type="Proteomes" id="UP000298663">
    <property type="component" value="Unassembled WGS sequence"/>
</dbReference>
<keyword evidence="1" id="KW-0732">Signal</keyword>
<evidence type="ECO:0000313" key="2">
    <source>
        <dbReference type="EMBL" id="TKR69648.1"/>
    </source>
</evidence>
<dbReference type="PROSITE" id="PS51257">
    <property type="entry name" value="PROKAR_LIPOPROTEIN"/>
    <property type="match status" value="1"/>
</dbReference>
<proteinExistence type="predicted"/>
<dbReference type="OrthoDB" id="10425748at2759"/>
<dbReference type="AlphaFoldDB" id="A0A4U5MJT5"/>
<evidence type="ECO:0000256" key="1">
    <source>
        <dbReference type="SAM" id="SignalP"/>
    </source>
</evidence>
<keyword evidence="3" id="KW-1185">Reference proteome</keyword>
<feature type="signal peptide" evidence="1">
    <location>
        <begin position="1"/>
        <end position="20"/>
    </location>
</feature>
<gene>
    <name evidence="2" type="ORF">L596_021782</name>
</gene>
<organism evidence="2 3">
    <name type="scientific">Steinernema carpocapsae</name>
    <name type="common">Entomopathogenic nematode</name>
    <dbReference type="NCBI Taxonomy" id="34508"/>
    <lineage>
        <taxon>Eukaryota</taxon>
        <taxon>Metazoa</taxon>
        <taxon>Ecdysozoa</taxon>
        <taxon>Nematoda</taxon>
        <taxon>Chromadorea</taxon>
        <taxon>Rhabditida</taxon>
        <taxon>Tylenchina</taxon>
        <taxon>Panagrolaimomorpha</taxon>
        <taxon>Strongyloidoidea</taxon>
        <taxon>Steinernematidae</taxon>
        <taxon>Steinernema</taxon>
    </lineage>
</organism>
<reference evidence="2 3" key="1">
    <citation type="journal article" date="2015" name="Genome Biol.">
        <title>Comparative genomics of Steinernema reveals deeply conserved gene regulatory networks.</title>
        <authorList>
            <person name="Dillman A.R."/>
            <person name="Macchietto M."/>
            <person name="Porter C.F."/>
            <person name="Rogers A."/>
            <person name="Williams B."/>
            <person name="Antoshechkin I."/>
            <person name="Lee M.M."/>
            <person name="Goodwin Z."/>
            <person name="Lu X."/>
            <person name="Lewis E.E."/>
            <person name="Goodrich-Blair H."/>
            <person name="Stock S.P."/>
            <person name="Adams B.J."/>
            <person name="Sternberg P.W."/>
            <person name="Mortazavi A."/>
        </authorList>
    </citation>
    <scope>NUCLEOTIDE SEQUENCE [LARGE SCALE GENOMIC DNA]</scope>
    <source>
        <strain evidence="2 3">ALL</strain>
    </source>
</reference>
<evidence type="ECO:0000313" key="3">
    <source>
        <dbReference type="Proteomes" id="UP000298663"/>
    </source>
</evidence>
<reference evidence="2 3" key="2">
    <citation type="journal article" date="2019" name="G3 (Bethesda)">
        <title>Hybrid Assembly of the Genome of the Entomopathogenic Nematode Steinernema carpocapsae Identifies the X-Chromosome.</title>
        <authorList>
            <person name="Serra L."/>
            <person name="Macchietto M."/>
            <person name="Macias-Munoz A."/>
            <person name="McGill C.J."/>
            <person name="Rodriguez I.M."/>
            <person name="Rodriguez B."/>
            <person name="Murad R."/>
            <person name="Mortazavi A."/>
        </authorList>
    </citation>
    <scope>NUCLEOTIDE SEQUENCE [LARGE SCALE GENOMIC DNA]</scope>
    <source>
        <strain evidence="2 3">ALL</strain>
    </source>
</reference>
<evidence type="ECO:0008006" key="4">
    <source>
        <dbReference type="Google" id="ProtNLM"/>
    </source>
</evidence>
<dbReference type="EMBL" id="AZBU02000007">
    <property type="protein sequence ID" value="TKR69648.1"/>
    <property type="molecule type" value="Genomic_DNA"/>
</dbReference>
<sequence length="202" mass="23570">MRRGPLLLLAALHVSLSCSCRLVNVTETSVPDVLEHIRKGRIALHELSKFGNASRIPELSDTVARITLDWPVIRADTSEGKMLMQELQEIRTGLSQLLQDYQEFTYELECPLHPSYYDNHRSHMLASYDKMRLDWAPPAKDSLEFQLCEECWDIYFRLTHSSLQKYEYYMDRRFCTHETRTQTRREIAKADLTLMVSKALLG</sequence>